<feature type="compositionally biased region" description="Low complexity" evidence="1">
    <location>
        <begin position="131"/>
        <end position="144"/>
    </location>
</feature>
<sequence length="152" mass="15710">MPRPPCPAGRKGVRDATEPGPLCPQVPSPYAPISSTEENCPVLNVTAPPVADRRRGLPVLVWIHGDGAVGGGSLFDGRRLAGRDLVVVTPNYRLGAFDGLALPGLDGAGTFGLQGQWAALSWVRKNARAFAATPATSPSPGSPSARPPSPRT</sequence>
<proteinExistence type="predicted"/>
<name>A0A0F7VTV3_STRLW</name>
<evidence type="ECO:0000313" key="3">
    <source>
        <dbReference type="EMBL" id="CQR60341.1"/>
    </source>
</evidence>
<dbReference type="Proteomes" id="UP000035016">
    <property type="component" value="Chromosome Chromosome"/>
</dbReference>
<dbReference type="AlphaFoldDB" id="A0A0F7VTV3"/>
<reference evidence="3 4" key="1">
    <citation type="submission" date="2015-02" db="EMBL/GenBank/DDBJ databases">
        <authorList>
            <person name="Gomez-Escribano P.J."/>
        </authorList>
    </citation>
    <scope>NUCLEOTIDE SEQUENCE [LARGE SCALE GENOMIC DNA]</scope>
    <source>
        <strain evidence="4">C34 (DSM 42122 / NRRL B-24963)</strain>
    </source>
</reference>
<evidence type="ECO:0000259" key="2">
    <source>
        <dbReference type="Pfam" id="PF00135"/>
    </source>
</evidence>
<dbReference type="EMBL" id="LN831790">
    <property type="protein sequence ID" value="CQR60341.1"/>
    <property type="molecule type" value="Genomic_DNA"/>
</dbReference>
<dbReference type="InterPro" id="IPR050309">
    <property type="entry name" value="Type-B_Carboxylest/Lipase"/>
</dbReference>
<evidence type="ECO:0000313" key="4">
    <source>
        <dbReference type="Proteomes" id="UP000035016"/>
    </source>
</evidence>
<dbReference type="InterPro" id="IPR029058">
    <property type="entry name" value="AB_hydrolase_fold"/>
</dbReference>
<dbReference type="InterPro" id="IPR002018">
    <property type="entry name" value="CarbesteraseB"/>
</dbReference>
<evidence type="ECO:0000256" key="1">
    <source>
        <dbReference type="SAM" id="MobiDB-lite"/>
    </source>
</evidence>
<gene>
    <name evidence="3" type="primary">sle_08780</name>
</gene>
<dbReference type="SUPFAM" id="SSF53474">
    <property type="entry name" value="alpha/beta-Hydrolases"/>
    <property type="match status" value="1"/>
</dbReference>
<feature type="compositionally biased region" description="Pro residues" evidence="1">
    <location>
        <begin position="21"/>
        <end position="30"/>
    </location>
</feature>
<dbReference type="Pfam" id="PF00135">
    <property type="entry name" value="COesterase"/>
    <property type="match status" value="1"/>
</dbReference>
<feature type="region of interest" description="Disordered" evidence="1">
    <location>
        <begin position="1"/>
        <end position="30"/>
    </location>
</feature>
<organism evidence="3 4">
    <name type="scientific">Streptomyces leeuwenhoekii</name>
    <dbReference type="NCBI Taxonomy" id="1437453"/>
    <lineage>
        <taxon>Bacteria</taxon>
        <taxon>Bacillati</taxon>
        <taxon>Actinomycetota</taxon>
        <taxon>Actinomycetes</taxon>
        <taxon>Kitasatosporales</taxon>
        <taxon>Streptomycetaceae</taxon>
        <taxon>Streptomyces</taxon>
    </lineage>
</organism>
<protein>
    <submittedName>
        <fullName evidence="3">Para-nitrobenzyl esterase</fullName>
    </submittedName>
</protein>
<feature type="domain" description="Carboxylesterase type B" evidence="2">
    <location>
        <begin position="8"/>
        <end position="134"/>
    </location>
</feature>
<feature type="region of interest" description="Disordered" evidence="1">
    <location>
        <begin position="131"/>
        <end position="152"/>
    </location>
</feature>
<dbReference type="KEGG" id="sle:sle_08780"/>
<accession>A0A0F7VTV3</accession>
<dbReference type="Gene3D" id="3.40.50.1820">
    <property type="entry name" value="alpha/beta hydrolase"/>
    <property type="match status" value="1"/>
</dbReference>
<dbReference type="PANTHER" id="PTHR11559">
    <property type="entry name" value="CARBOXYLESTERASE"/>
    <property type="match status" value="1"/>
</dbReference>